<dbReference type="STRING" id="410764.GA0061103_0796"/>
<feature type="domain" description="NADPH-dependent FMN reductase-like" evidence="1">
    <location>
        <begin position="5"/>
        <end position="145"/>
    </location>
</feature>
<evidence type="ECO:0000313" key="2">
    <source>
        <dbReference type="EMBL" id="SCB50272.1"/>
    </source>
</evidence>
<name>A0A1C3XDC7_9HYPH</name>
<evidence type="ECO:0000259" key="1">
    <source>
        <dbReference type="Pfam" id="PF03358"/>
    </source>
</evidence>
<gene>
    <name evidence="2" type="ORF">GA0061103_0796</name>
</gene>
<protein>
    <submittedName>
        <fullName evidence="2">NAD(P)H-dependent FMN reductase</fullName>
    </submittedName>
</protein>
<dbReference type="AlphaFoldDB" id="A0A1C3XDC7"/>
<dbReference type="RefSeq" id="WP_092720126.1">
    <property type="nucleotide sequence ID" value="NZ_FMAG01000015.1"/>
</dbReference>
<evidence type="ECO:0000313" key="3">
    <source>
        <dbReference type="Proteomes" id="UP000199101"/>
    </source>
</evidence>
<dbReference type="PANTHER" id="PTHR30543">
    <property type="entry name" value="CHROMATE REDUCTASE"/>
    <property type="match status" value="1"/>
</dbReference>
<dbReference type="SUPFAM" id="SSF52218">
    <property type="entry name" value="Flavoproteins"/>
    <property type="match status" value="1"/>
</dbReference>
<dbReference type="InterPro" id="IPR029039">
    <property type="entry name" value="Flavoprotein-like_sf"/>
</dbReference>
<dbReference type="GO" id="GO:0010181">
    <property type="term" value="F:FMN binding"/>
    <property type="evidence" value="ECO:0007669"/>
    <property type="project" value="TreeGrafter"/>
</dbReference>
<dbReference type="Pfam" id="PF03358">
    <property type="entry name" value="FMN_red"/>
    <property type="match status" value="1"/>
</dbReference>
<dbReference type="InterPro" id="IPR050712">
    <property type="entry name" value="NAD(P)H-dep_reductase"/>
</dbReference>
<dbReference type="Proteomes" id="UP000199101">
    <property type="component" value="Unassembled WGS sequence"/>
</dbReference>
<accession>A0A1C3XDC7</accession>
<dbReference type="PANTHER" id="PTHR30543:SF21">
    <property type="entry name" value="NAD(P)H-DEPENDENT FMN REDUCTASE LOT6"/>
    <property type="match status" value="1"/>
</dbReference>
<organism evidence="2 3">
    <name type="scientific">Rhizobium multihospitium</name>
    <dbReference type="NCBI Taxonomy" id="410764"/>
    <lineage>
        <taxon>Bacteria</taxon>
        <taxon>Pseudomonadati</taxon>
        <taxon>Pseudomonadota</taxon>
        <taxon>Alphaproteobacteria</taxon>
        <taxon>Hyphomicrobiales</taxon>
        <taxon>Rhizobiaceae</taxon>
        <taxon>Rhizobium/Agrobacterium group</taxon>
        <taxon>Rhizobium</taxon>
    </lineage>
</organism>
<dbReference type="Gene3D" id="3.40.50.360">
    <property type="match status" value="1"/>
</dbReference>
<dbReference type="GO" id="GO:0005829">
    <property type="term" value="C:cytosol"/>
    <property type="evidence" value="ECO:0007669"/>
    <property type="project" value="TreeGrafter"/>
</dbReference>
<dbReference type="EMBL" id="FMAG01000015">
    <property type="protein sequence ID" value="SCB50272.1"/>
    <property type="molecule type" value="Genomic_DNA"/>
</dbReference>
<proteinExistence type="predicted"/>
<dbReference type="InterPro" id="IPR005025">
    <property type="entry name" value="FMN_Rdtase-like_dom"/>
</dbReference>
<dbReference type="OrthoDB" id="9812295at2"/>
<reference evidence="3" key="1">
    <citation type="submission" date="2016-08" db="EMBL/GenBank/DDBJ databases">
        <authorList>
            <person name="Varghese N."/>
            <person name="Submissions Spin"/>
        </authorList>
    </citation>
    <scope>NUCLEOTIDE SEQUENCE [LARGE SCALE GENOMIC DNA]</scope>
    <source>
        <strain evidence="3">HAMBI 2975</strain>
    </source>
</reference>
<dbReference type="GO" id="GO:0016491">
    <property type="term" value="F:oxidoreductase activity"/>
    <property type="evidence" value="ECO:0007669"/>
    <property type="project" value="InterPro"/>
</dbReference>
<keyword evidence="3" id="KW-1185">Reference proteome</keyword>
<sequence length="184" mass="19795">MAKPTVAVIVGSTRGESINLRLAEAVMRLGVNAVEFKLISIADLPLYSLDLENDWPESAKRFSAEVRAANAVLIVSPEHNRSLPAVLKNCIDWGSRPGAESVWRDKPVAIIGAARGAIGTAVVQQHLRTILGALGAHLLGGEAYLGGFTPELIDEERDVTVETTKAFLQAFVDRFASFAKRFAA</sequence>